<dbReference type="EMBL" id="CM000881">
    <property type="protein sequence ID" value="KQK09196.1"/>
    <property type="molecule type" value="Genomic_DNA"/>
</dbReference>
<evidence type="ECO:0008006" key="4">
    <source>
        <dbReference type="Google" id="ProtNLM"/>
    </source>
</evidence>
<gene>
    <name evidence="1" type="ORF">BRADI_2g46615v3</name>
</gene>
<protein>
    <recommendedName>
        <fullName evidence="4">F-box associated domain-containing protein</fullName>
    </recommendedName>
</protein>
<dbReference type="EnsemblPlants" id="KQK09196">
    <property type="protein sequence ID" value="KQK09196"/>
    <property type="gene ID" value="BRADI_2g46615v3"/>
</dbReference>
<dbReference type="FunCoup" id="A0A0Q3JA17">
    <property type="interactions" value="323"/>
</dbReference>
<keyword evidence="3" id="KW-1185">Reference proteome</keyword>
<reference evidence="1" key="2">
    <citation type="submission" date="2017-06" db="EMBL/GenBank/DDBJ databases">
        <title>WGS assembly of Brachypodium distachyon.</title>
        <authorList>
            <consortium name="The International Brachypodium Initiative"/>
            <person name="Lucas S."/>
            <person name="Harmon-Smith M."/>
            <person name="Lail K."/>
            <person name="Tice H."/>
            <person name="Grimwood J."/>
            <person name="Bruce D."/>
            <person name="Barry K."/>
            <person name="Shu S."/>
            <person name="Lindquist E."/>
            <person name="Wang M."/>
            <person name="Pitluck S."/>
            <person name="Vogel J.P."/>
            <person name="Garvin D.F."/>
            <person name="Mockler T.C."/>
            <person name="Schmutz J."/>
            <person name="Rokhsar D."/>
            <person name="Bevan M.W."/>
        </authorList>
    </citation>
    <scope>NUCLEOTIDE SEQUENCE</scope>
    <source>
        <strain evidence="1">Bd21</strain>
    </source>
</reference>
<dbReference type="OrthoDB" id="651871at2759"/>
<sequence>MDTLERSGGESVKKTKILPAASLGDDPLSEILIRLPDMAPPLIGFILINCSHRPYHCPDYCFISAKSQNPNLTSATADSDFLFQDLPNLDPDNDGEGYYDNNWRLRGCDGGLLLLSRRSNVRDLANGSFRVIAMYSRISKSFAVFSSCTRKWDNIGNSSALPFFPCQTDGMPTGRFVYWRSDTLKCMSGSIKEKILVLDTETMVWSVIKAPVPLGEYKEQCIQLWIRNSNDEWMIKKEVSLMREFGHLKNLRRGEWMKRLRILAMKADYVYMEFWSIRKPHSYFLVLNLNTIKLETFRNSSSEPFRGPRFPFFMRLSPLPAPDDYKELQAA</sequence>
<reference evidence="1 2" key="1">
    <citation type="journal article" date="2010" name="Nature">
        <title>Genome sequencing and analysis of the model grass Brachypodium distachyon.</title>
        <authorList>
            <consortium name="International Brachypodium Initiative"/>
        </authorList>
    </citation>
    <scope>NUCLEOTIDE SEQUENCE [LARGE SCALE GENOMIC DNA]</scope>
    <source>
        <strain evidence="1 2">Bd21</strain>
    </source>
</reference>
<accession>A0A0Q3JA17</accession>
<proteinExistence type="predicted"/>
<dbReference type="AlphaFoldDB" id="A0A0Q3JA17"/>
<reference evidence="2" key="3">
    <citation type="submission" date="2018-08" db="UniProtKB">
        <authorList>
            <consortium name="EnsemblPlants"/>
        </authorList>
    </citation>
    <scope>IDENTIFICATION</scope>
    <source>
        <strain evidence="2">cv. Bd21</strain>
    </source>
</reference>
<dbReference type="Proteomes" id="UP000008810">
    <property type="component" value="Chromosome 2"/>
</dbReference>
<dbReference type="InParanoid" id="A0A0Q3JA17"/>
<evidence type="ECO:0000313" key="1">
    <source>
        <dbReference type="EMBL" id="KQK09196.1"/>
    </source>
</evidence>
<dbReference type="PANTHER" id="PTHR33207">
    <property type="entry name" value="F-BOX DOMAIN CONTAINING PROTEIN-RELATED"/>
    <property type="match status" value="1"/>
</dbReference>
<evidence type="ECO:0000313" key="2">
    <source>
        <dbReference type="EnsemblPlants" id="KQK09196"/>
    </source>
</evidence>
<organism evidence="1">
    <name type="scientific">Brachypodium distachyon</name>
    <name type="common">Purple false brome</name>
    <name type="synonym">Trachynia distachya</name>
    <dbReference type="NCBI Taxonomy" id="15368"/>
    <lineage>
        <taxon>Eukaryota</taxon>
        <taxon>Viridiplantae</taxon>
        <taxon>Streptophyta</taxon>
        <taxon>Embryophyta</taxon>
        <taxon>Tracheophyta</taxon>
        <taxon>Spermatophyta</taxon>
        <taxon>Magnoliopsida</taxon>
        <taxon>Liliopsida</taxon>
        <taxon>Poales</taxon>
        <taxon>Poaceae</taxon>
        <taxon>BOP clade</taxon>
        <taxon>Pooideae</taxon>
        <taxon>Stipodae</taxon>
        <taxon>Brachypodieae</taxon>
        <taxon>Brachypodium</taxon>
    </lineage>
</organism>
<evidence type="ECO:0000313" key="3">
    <source>
        <dbReference type="Proteomes" id="UP000008810"/>
    </source>
</evidence>
<dbReference type="Gramene" id="KQK09196">
    <property type="protein sequence ID" value="KQK09196"/>
    <property type="gene ID" value="BRADI_2g46615v3"/>
</dbReference>
<name>A0A0Q3JA17_BRADI</name>